<dbReference type="InterPro" id="IPR037214">
    <property type="entry name" value="TROVE_dom_sf"/>
</dbReference>
<dbReference type="InterPro" id="IPR001680">
    <property type="entry name" value="WD40_rpt"/>
</dbReference>
<evidence type="ECO:0000313" key="8">
    <source>
        <dbReference type="Proteomes" id="UP001474421"/>
    </source>
</evidence>
<feature type="repeat" description="WD" evidence="3">
    <location>
        <begin position="1782"/>
        <end position="1823"/>
    </location>
</feature>
<dbReference type="Pfam" id="PF25047">
    <property type="entry name" value="Beta-prop_TEP1_2nd"/>
    <property type="match status" value="1"/>
</dbReference>
<evidence type="ECO:0000256" key="4">
    <source>
        <dbReference type="SAM" id="MobiDB-lite"/>
    </source>
</evidence>
<evidence type="ECO:0000313" key="7">
    <source>
        <dbReference type="EMBL" id="KAK9397748.1"/>
    </source>
</evidence>
<dbReference type="SMART" id="SM00320">
    <property type="entry name" value="WD40"/>
    <property type="match status" value="18"/>
</dbReference>
<protein>
    <submittedName>
        <fullName evidence="7">Telomerase protein component 1-like</fullName>
    </submittedName>
</protein>
<name>A0AAW1B706_CROAD</name>
<dbReference type="Pfam" id="PF17908">
    <property type="entry name" value="APAF1_C"/>
    <property type="match status" value="1"/>
</dbReference>
<keyword evidence="1 3" id="KW-0853">WD repeat</keyword>
<dbReference type="InterPro" id="IPR056828">
    <property type="entry name" value="Beta-prop_TEP1_C"/>
</dbReference>
<dbReference type="PROSITE" id="PS50837">
    <property type="entry name" value="NACHT"/>
    <property type="match status" value="1"/>
</dbReference>
<feature type="repeat" description="WD" evidence="3">
    <location>
        <begin position="2134"/>
        <end position="2173"/>
    </location>
</feature>
<dbReference type="InterPro" id="IPR025139">
    <property type="entry name" value="DUF4062"/>
</dbReference>
<evidence type="ECO:0000256" key="3">
    <source>
        <dbReference type="PROSITE-ProRule" id="PRU00221"/>
    </source>
</evidence>
<feature type="repeat" description="WD" evidence="3">
    <location>
        <begin position="2086"/>
        <end position="2120"/>
    </location>
</feature>
<dbReference type="InterPro" id="IPR019775">
    <property type="entry name" value="WD40_repeat_CS"/>
</dbReference>
<dbReference type="SUPFAM" id="SSF50978">
    <property type="entry name" value="WD40 repeat-like"/>
    <property type="match status" value="3"/>
</dbReference>
<dbReference type="InterPro" id="IPR015943">
    <property type="entry name" value="WD40/YVTN_repeat-like_dom_sf"/>
</dbReference>
<dbReference type="Gene3D" id="1.25.40.370">
    <property type="match status" value="1"/>
</dbReference>
<comment type="caution">
    <text evidence="7">The sequence shown here is derived from an EMBL/GenBank/DDBJ whole genome shotgun (WGS) entry which is preliminary data.</text>
</comment>
<evidence type="ECO:0000256" key="2">
    <source>
        <dbReference type="ARBA" id="ARBA00022737"/>
    </source>
</evidence>
<dbReference type="PROSITE" id="PS00678">
    <property type="entry name" value="WD_REPEATS_1"/>
    <property type="match status" value="1"/>
</dbReference>
<dbReference type="EMBL" id="JAOTOJ010000008">
    <property type="protein sequence ID" value="KAK9397748.1"/>
    <property type="molecule type" value="Genomic_DNA"/>
</dbReference>
<dbReference type="SUPFAM" id="SSF140864">
    <property type="entry name" value="TROVE domain-like"/>
    <property type="match status" value="1"/>
</dbReference>
<organism evidence="7 8">
    <name type="scientific">Crotalus adamanteus</name>
    <name type="common">Eastern diamondback rattlesnake</name>
    <dbReference type="NCBI Taxonomy" id="8729"/>
    <lineage>
        <taxon>Eukaryota</taxon>
        <taxon>Metazoa</taxon>
        <taxon>Chordata</taxon>
        <taxon>Craniata</taxon>
        <taxon>Vertebrata</taxon>
        <taxon>Euteleostomi</taxon>
        <taxon>Lepidosauria</taxon>
        <taxon>Squamata</taxon>
        <taxon>Bifurcata</taxon>
        <taxon>Unidentata</taxon>
        <taxon>Episquamata</taxon>
        <taxon>Toxicofera</taxon>
        <taxon>Serpentes</taxon>
        <taxon>Colubroidea</taxon>
        <taxon>Viperidae</taxon>
        <taxon>Crotalinae</taxon>
        <taxon>Crotalus</taxon>
    </lineage>
</organism>
<reference evidence="7 8" key="1">
    <citation type="journal article" date="2024" name="Proc. Natl. Acad. Sci. U.S.A.">
        <title>The genetic regulatory architecture and epigenomic basis for age-related changes in rattlesnake venom.</title>
        <authorList>
            <person name="Hogan M.P."/>
            <person name="Holding M.L."/>
            <person name="Nystrom G.S."/>
            <person name="Colston T.J."/>
            <person name="Bartlett D.A."/>
            <person name="Mason A.J."/>
            <person name="Ellsworth S.A."/>
            <person name="Rautsaw R.M."/>
            <person name="Lawrence K.C."/>
            <person name="Strickland J.L."/>
            <person name="He B."/>
            <person name="Fraser P."/>
            <person name="Margres M.J."/>
            <person name="Gilbert D.M."/>
            <person name="Gibbs H.L."/>
            <person name="Parkinson C.L."/>
            <person name="Rokyta D.R."/>
        </authorList>
    </citation>
    <scope>NUCLEOTIDE SEQUENCE [LARGE SCALE GENOMIC DNA]</scope>
    <source>
        <strain evidence="7">DRR0105</strain>
    </source>
</reference>
<dbReference type="PANTHER" id="PTHR44791">
    <property type="entry name" value="TELOMERASE PROTEIN COMPONENT 1 TEP1"/>
    <property type="match status" value="1"/>
</dbReference>
<dbReference type="GO" id="GO:0000722">
    <property type="term" value="P:telomere maintenance via recombination"/>
    <property type="evidence" value="ECO:0007669"/>
    <property type="project" value="TreeGrafter"/>
</dbReference>
<dbReference type="InterPro" id="IPR045804">
    <property type="entry name" value="DUF5920"/>
</dbReference>
<proteinExistence type="predicted"/>
<gene>
    <name evidence="7" type="ORF">NXF25_021109</name>
</gene>
<keyword evidence="2" id="KW-0677">Repeat</keyword>
<dbReference type="InterPro" id="IPR041452">
    <property type="entry name" value="APAF1_C"/>
</dbReference>
<feature type="domain" description="NACHT" evidence="5">
    <location>
        <begin position="1190"/>
        <end position="1400"/>
    </location>
</feature>
<dbReference type="PROSITE" id="PS50082">
    <property type="entry name" value="WD_REPEATS_2"/>
    <property type="match status" value="5"/>
</dbReference>
<evidence type="ECO:0000256" key="1">
    <source>
        <dbReference type="ARBA" id="ARBA00022574"/>
    </source>
</evidence>
<evidence type="ECO:0000259" key="5">
    <source>
        <dbReference type="PROSITE" id="PS50837"/>
    </source>
</evidence>
<evidence type="ECO:0000259" key="6">
    <source>
        <dbReference type="PROSITE" id="PS50988"/>
    </source>
</evidence>
<dbReference type="PROSITE" id="PS50294">
    <property type="entry name" value="WD_REPEATS_REGION"/>
    <property type="match status" value="4"/>
</dbReference>
<feature type="region of interest" description="Disordered" evidence="4">
    <location>
        <begin position="2518"/>
        <end position="2567"/>
    </location>
</feature>
<feature type="repeat" description="WD" evidence="3">
    <location>
        <begin position="2300"/>
        <end position="2332"/>
    </location>
</feature>
<feature type="compositionally biased region" description="Basic and acidic residues" evidence="4">
    <location>
        <begin position="91"/>
        <end position="103"/>
    </location>
</feature>
<dbReference type="GO" id="GO:0005697">
    <property type="term" value="C:telomerase holoenzyme complex"/>
    <property type="evidence" value="ECO:0007669"/>
    <property type="project" value="TreeGrafter"/>
</dbReference>
<dbReference type="Proteomes" id="UP001474421">
    <property type="component" value="Unassembled WGS sequence"/>
</dbReference>
<dbReference type="InterPro" id="IPR056829">
    <property type="entry name" value="Beta-prop_TEP1_2nd"/>
</dbReference>
<dbReference type="GO" id="GO:0003720">
    <property type="term" value="F:telomerase activity"/>
    <property type="evidence" value="ECO:0007669"/>
    <property type="project" value="TreeGrafter"/>
</dbReference>
<dbReference type="GO" id="GO:0070034">
    <property type="term" value="F:telomerase RNA binding"/>
    <property type="evidence" value="ECO:0007669"/>
    <property type="project" value="TreeGrafter"/>
</dbReference>
<feature type="domain" description="TROVE" evidence="6">
    <location>
        <begin position="254"/>
        <end position="698"/>
    </location>
</feature>
<dbReference type="Gene3D" id="3.40.50.300">
    <property type="entry name" value="P-loop containing nucleotide triphosphate hydrolases"/>
    <property type="match status" value="1"/>
</dbReference>
<dbReference type="InterPro" id="IPR008858">
    <property type="entry name" value="TROVE_dom"/>
</dbReference>
<dbReference type="Pfam" id="PF25048">
    <property type="entry name" value="Beta-prop_TEP1_C"/>
    <property type="match status" value="1"/>
</dbReference>
<dbReference type="InterPro" id="IPR052652">
    <property type="entry name" value="Telomerase_Complex_Comp"/>
</dbReference>
<dbReference type="CDD" id="cd00200">
    <property type="entry name" value="WD40"/>
    <property type="match status" value="2"/>
</dbReference>
<sequence>MALSGDPWRETEVLLTFSSKTMDPVALHCMEKPSVHANNTSVPHILQKLEESRLRLLNPVRPLGLWKDVGEAEKLGLAHVESLWKGPEGSTKSDKVTEARETSGRNQNQEQNKLMLSEFLQTGPKKLLSYCTFSQPNLLRSEKPFGTQPASSSLALPGLEESRARLLHPVVPASLSLDCAKLLKGSSLLHWPKRSATDMPTEEETFQSCHELEEHQKQEDEMDSFAGIPEYVLAVPEDESEQLQEEDDTLLSEIQEEDEGVAVKEQKLMLLSLVCCSLVEGATFGNPPGLLQQKLMKVCKNLAEYEPEFILKVALYARQELNIRSTANFLLALASYLQPCRPHVRRYFCHAVQLPSDWMQVARLYQSLAGEEGTLAPMPSCLRTGMADKFRQFGAYQLAKYNTRKSRGKQRHKPKATKSARTTSWDNWKNHRLGRNELFAAKCEALQKTRREVMDSIKKKAVVRDLFSLKNLIHRLHISEPAQHVMSLLGRRYPPDLPSFSRSRLPGPWDPTLAGTRMRLPLPQTWDRELSHRGNKAAVWEELIDSGKLPFMAMLRNLRNILRSGVSERHHQRLFKRLEDKDSVIHSRQLPFRFLSAYKVIVDLERELKKKDEPLPSNLQLIEKVVKQMKLPMNFGKPRYLRGCMEIPLIFQMVKKEKKKLLKSRDIRYTPELLQRYCQALENAVGLSVKHNMHPIPGRTLILIARSYLLAKPCAPGQNMYCPTYDKDNGNDQRKDPMTIRDLAMLLGSMLYSVCEQAKVFLCNFSGIVGAIPMTGSVLKDVQTLQKMYNTLYYSDTWSSSDVIKDFLTRREHVDTILLLSGDVEELSGSCLQTYRHHVAPDCLFINICAELGEKRTFKSRKDVVIHGFSEQMFRFMSECGNSRFLEHVDKVDEIHGLPKQRRTATAEQEPGVVSLTPVPQSRWRSVRIFVSSTFRDMHGERDLLIRCVFPELRARAAKFCLAIQEIDLRWGITEHESQRNKQVELCLSEVSRSDLFIGILGERYGLVPKETSLPEEPQYAWVKTYPPGRSITELEAVQFLNGSNDPSAGSRAFFYLREPDFLGSVPEAWKKDFRAESEEAAQHMADLKEHLRKHGSLAVLSSYSCQWGGLAQGQPFVKGLEDFGHRVLRDVWKCLQHHFIEGGESELMTDSKEEEGNALQESFQELQQRRFCARTKLLNTTAAQMRGGKLYVVSGEPGQGKTVFLAALAEKLGKMVPLEGEGPSPKYHVVAHFTKAGPNQTKAQVVLDHLCALLRKLLENPPTPPRSYRGLITQFECLLHAVAKLLKRRQSLVLLIDGADLIHDAGGELVSDWLPEKMPQRVSLVLSVLAESMLLESLKQRKDAIFIPLEHLAPPDRAAIVRKDLALHGKKLEESAFNNQMRLVLLKRGSREPLYLSLLIQDLRLFALYEKLSERIQKLPISLPLMMQHLLGCLEQDHGLELVAITVVSLWASRDGLMERDLYSVLTMWKELNETTVTLEKAINAGRHVGSFPTALFFDLLRSLRGLLGACGSPSELPGSRLQLCGAPLRMAVERRYLKKPGLEHTAHVFLAAHWWKLSDPDGSRTFQKSEAEALTALPYHLVQSGHLDILASFLTDLKVVSTHLHLGLLRSLSEAYALYATAAGSEPSEAVNLFADFLQRNFRLLSQNPLLLLQQAANEPSSSDLCSQARAALQKCGRPFLKWINKPERAQQTKSLVLNLPSTPSSASLAPSGKLAVVGTVEGTLHLVDMKTGQEQKSLLTSCDGISACAFLSEATVCLGAFNGRFELWSLREGCRNLSQDAHKAQITDCCINSDCKLLASVSLDGTLKLWEAAQGHVLHQWDFPCPLNCVTFHPMGQLVATGGWDRSVTVLDANGISKISVMKDHDASIHSISFSSTGKVLAAATLAGSITLWSWQEAIILGSFKAHSGCISAARFLSDEKLLTAGEDCKVQICKGHLGQLWTSLGSRDLSPALCVASNLDGSRLAVGHHSDGIWIYSQPWRFQTSRIHLQGSDVAVCSLAWLHHVFLVVGLGDGSLCVWKTFESSSDCCHQFKAHEKAVMGLAVSEKLVASVSEDFTVGLWLSETLRLGPALDSGTSPLSILRGHTSGVTCCAFSFDGNYLATGSKDRALFLWDVRDPLQKTPSLLRTLLFCHQDWISSCAWIGTMLLSGSHDGTVCLWDSTNSECIQKFLGHQSPICGITTEKDHVISMGRDGLLITWNLQGVEETRFLAHPSQTNNCTGFRDPWQKDFMLAAAGADGTVKIWRPLTIEQPQVLFGHSASVCAAAATSSSFLTISKDKTARIWAVPKNDGDSEHLPPHQGVVTAVAWSPGGNLAASGGEHGDLNVWQGGELLGMAKVGPQCISALGFHSSHTILVACDGISLWDISDSTQNVKAVSLTCRRKLWQTKGVSVLCMGTLPSLGTSVCGLSDGHLLILQPGDESFQKVTDMFSRCYYDHSAFNISPSDEEREEVLHVWHTMEKPGLMKMKLGENKKARFIKYVKWTPNKPSSFVTVARLVKDKLLLYGDSEGFLWSQTPQIEEEEEEEQETEDEDEEKEEEAKEEEVEKEEEAEEEVEKEEEDASKDWQKRKIHCDKITALHLMGDRIVTASCDQDVKIWDGSTMKLIGQFRCRAPVSCLQPCPRKDSSVFLMVGDTLGSVYFLDWDCFRV</sequence>
<dbReference type="Gene3D" id="2.130.10.10">
    <property type="entry name" value="YVTN repeat-like/Quinoprotein amine dehydrogenase"/>
    <property type="match status" value="6"/>
</dbReference>
<dbReference type="Pfam" id="PF00400">
    <property type="entry name" value="WD40"/>
    <property type="match status" value="5"/>
</dbReference>
<dbReference type="PROSITE" id="PS50988">
    <property type="entry name" value="TROVE"/>
    <property type="match status" value="1"/>
</dbReference>
<dbReference type="Pfam" id="PF05729">
    <property type="entry name" value="NACHT"/>
    <property type="match status" value="1"/>
</dbReference>
<dbReference type="Pfam" id="PF05731">
    <property type="entry name" value="TROVE"/>
    <property type="match status" value="1"/>
</dbReference>
<dbReference type="PANTHER" id="PTHR44791:SF1">
    <property type="entry name" value="TELOMERASE PROTEIN COMPONENT 1"/>
    <property type="match status" value="1"/>
</dbReference>
<dbReference type="InterPro" id="IPR027417">
    <property type="entry name" value="P-loop_NTPase"/>
</dbReference>
<dbReference type="Pfam" id="PF13271">
    <property type="entry name" value="DUF4062"/>
    <property type="match status" value="1"/>
</dbReference>
<feature type="compositionally biased region" description="Acidic residues" evidence="4">
    <location>
        <begin position="2523"/>
        <end position="2566"/>
    </location>
</feature>
<feature type="repeat" description="WD" evidence="3">
    <location>
        <begin position="1865"/>
        <end position="1897"/>
    </location>
</feature>
<dbReference type="Pfam" id="PF19334">
    <property type="entry name" value="DUF5920"/>
    <property type="match status" value="1"/>
</dbReference>
<keyword evidence="8" id="KW-1185">Reference proteome</keyword>
<dbReference type="InterPro" id="IPR007111">
    <property type="entry name" value="NACHT_NTPase"/>
</dbReference>
<accession>A0AAW1B706</accession>
<dbReference type="SUPFAM" id="SSF52540">
    <property type="entry name" value="P-loop containing nucleoside triphosphate hydrolases"/>
    <property type="match status" value="1"/>
</dbReference>
<dbReference type="InterPro" id="IPR036322">
    <property type="entry name" value="WD40_repeat_dom_sf"/>
</dbReference>
<feature type="region of interest" description="Disordered" evidence="4">
    <location>
        <begin position="86"/>
        <end position="111"/>
    </location>
</feature>